<dbReference type="NCBIfam" id="TIGR00158">
    <property type="entry name" value="L9"/>
    <property type="match status" value="1"/>
</dbReference>
<keyword evidence="4 7" id="KW-0689">Ribosomal protein</keyword>
<dbReference type="SUPFAM" id="SSF55653">
    <property type="entry name" value="Ribosomal protein L9 C-domain"/>
    <property type="match status" value="1"/>
</dbReference>
<dbReference type="GO" id="GO:0003735">
    <property type="term" value="F:structural constituent of ribosome"/>
    <property type="evidence" value="ECO:0007669"/>
    <property type="project" value="InterPro"/>
</dbReference>
<dbReference type="Pfam" id="PF03948">
    <property type="entry name" value="Ribosomal_L9_C"/>
    <property type="match status" value="1"/>
</dbReference>
<dbReference type="InterPro" id="IPR036935">
    <property type="entry name" value="Ribosomal_bL9_N_sf"/>
</dbReference>
<dbReference type="GO" id="GO:0019843">
    <property type="term" value="F:rRNA binding"/>
    <property type="evidence" value="ECO:0007669"/>
    <property type="project" value="UniProtKB-UniRule"/>
</dbReference>
<feature type="domain" description="Ribosomal protein L9" evidence="9">
    <location>
        <begin position="13"/>
        <end position="40"/>
    </location>
</feature>
<dbReference type="Pfam" id="PF01281">
    <property type="entry name" value="Ribosomal_L9_N"/>
    <property type="match status" value="1"/>
</dbReference>
<dbReference type="GO" id="GO:1990904">
    <property type="term" value="C:ribonucleoprotein complex"/>
    <property type="evidence" value="ECO:0007669"/>
    <property type="project" value="UniProtKB-KW"/>
</dbReference>
<keyword evidence="5 7" id="KW-0687">Ribonucleoprotein</keyword>
<comment type="function">
    <text evidence="7">Binds to the 23S rRNA.</text>
</comment>
<evidence type="ECO:0000256" key="4">
    <source>
        <dbReference type="ARBA" id="ARBA00022980"/>
    </source>
</evidence>
<sequence>MKVILTQNVPSLGAPGTVVDVARGYARNFLIPQGKAMEASPGNIARFEAQRSKVEQQLERQKEAARELAARLAEVRLTIAQRVGEAERLYGSVTTAAIAQALADKGFNIDRKQLELTEPIKQLGTYSVTVRLAPEVKVQVQVEVVPEKS</sequence>
<evidence type="ECO:0000313" key="10">
    <source>
        <dbReference type="EMBL" id="HGF34146.1"/>
    </source>
</evidence>
<feature type="coiled-coil region" evidence="8">
    <location>
        <begin position="44"/>
        <end position="78"/>
    </location>
</feature>
<evidence type="ECO:0000256" key="3">
    <source>
        <dbReference type="ARBA" id="ARBA00022884"/>
    </source>
</evidence>
<dbReference type="HAMAP" id="MF_00503">
    <property type="entry name" value="Ribosomal_bL9"/>
    <property type="match status" value="1"/>
</dbReference>
<dbReference type="PANTHER" id="PTHR21368">
    <property type="entry name" value="50S RIBOSOMAL PROTEIN L9"/>
    <property type="match status" value="1"/>
</dbReference>
<dbReference type="InterPro" id="IPR000244">
    <property type="entry name" value="Ribosomal_bL9"/>
</dbReference>
<keyword evidence="2 7" id="KW-0699">rRNA-binding</keyword>
<dbReference type="InterPro" id="IPR009027">
    <property type="entry name" value="Ribosomal_bL9/RNase_H1_N"/>
</dbReference>
<evidence type="ECO:0000259" key="9">
    <source>
        <dbReference type="PROSITE" id="PS00651"/>
    </source>
</evidence>
<keyword evidence="3 7" id="KW-0694">RNA-binding</keyword>
<keyword evidence="8" id="KW-0175">Coiled coil</keyword>
<evidence type="ECO:0000256" key="2">
    <source>
        <dbReference type="ARBA" id="ARBA00022730"/>
    </source>
</evidence>
<dbReference type="PROSITE" id="PS00651">
    <property type="entry name" value="RIBOSOMAL_L9"/>
    <property type="match status" value="1"/>
</dbReference>
<name>A0A7C3Z152_9BACT</name>
<dbReference type="Gene3D" id="3.40.5.10">
    <property type="entry name" value="Ribosomal protein L9, N-terminal domain"/>
    <property type="match status" value="1"/>
</dbReference>
<dbReference type="Gene3D" id="3.10.430.100">
    <property type="entry name" value="Ribosomal protein L9, C-terminal domain"/>
    <property type="match status" value="1"/>
</dbReference>
<reference evidence="10" key="1">
    <citation type="journal article" date="2020" name="mSystems">
        <title>Genome- and Community-Level Interaction Insights into Carbon Utilization and Element Cycling Functions of Hydrothermarchaeota in Hydrothermal Sediment.</title>
        <authorList>
            <person name="Zhou Z."/>
            <person name="Liu Y."/>
            <person name="Xu W."/>
            <person name="Pan J."/>
            <person name="Luo Z.H."/>
            <person name="Li M."/>
        </authorList>
    </citation>
    <scope>NUCLEOTIDE SEQUENCE [LARGE SCALE GENOMIC DNA]</scope>
    <source>
        <strain evidence="10">SpSt-897</strain>
    </source>
</reference>
<comment type="similarity">
    <text evidence="1 7">Belongs to the bacterial ribosomal protein bL9 family.</text>
</comment>
<dbReference type="InterPro" id="IPR036791">
    <property type="entry name" value="Ribosomal_bL9_C_sf"/>
</dbReference>
<evidence type="ECO:0000256" key="5">
    <source>
        <dbReference type="ARBA" id="ARBA00023274"/>
    </source>
</evidence>
<dbReference type="AlphaFoldDB" id="A0A7C3Z152"/>
<dbReference type="InterPro" id="IPR020594">
    <property type="entry name" value="Ribosomal_bL9_bac/chp"/>
</dbReference>
<evidence type="ECO:0000256" key="8">
    <source>
        <dbReference type="SAM" id="Coils"/>
    </source>
</evidence>
<dbReference type="InterPro" id="IPR020069">
    <property type="entry name" value="Ribosomal_bL9_C"/>
</dbReference>
<dbReference type="SUPFAM" id="SSF55658">
    <property type="entry name" value="L9 N-domain-like"/>
    <property type="match status" value="1"/>
</dbReference>
<dbReference type="InterPro" id="IPR020070">
    <property type="entry name" value="Ribosomal_bL9_N"/>
</dbReference>
<dbReference type="EMBL" id="DTMF01000178">
    <property type="protein sequence ID" value="HGF34146.1"/>
    <property type="molecule type" value="Genomic_DNA"/>
</dbReference>
<evidence type="ECO:0000256" key="1">
    <source>
        <dbReference type="ARBA" id="ARBA00010605"/>
    </source>
</evidence>
<gene>
    <name evidence="7" type="primary">rplI</name>
    <name evidence="10" type="ORF">ENW96_07120</name>
</gene>
<dbReference type="GO" id="GO:0005840">
    <property type="term" value="C:ribosome"/>
    <property type="evidence" value="ECO:0007669"/>
    <property type="project" value="UniProtKB-KW"/>
</dbReference>
<evidence type="ECO:0000256" key="6">
    <source>
        <dbReference type="ARBA" id="ARBA00035292"/>
    </source>
</evidence>
<organism evidence="10">
    <name type="scientific">Desulfobacca acetoxidans</name>
    <dbReference type="NCBI Taxonomy" id="60893"/>
    <lineage>
        <taxon>Bacteria</taxon>
        <taxon>Pseudomonadati</taxon>
        <taxon>Thermodesulfobacteriota</taxon>
        <taxon>Desulfobaccia</taxon>
        <taxon>Desulfobaccales</taxon>
        <taxon>Desulfobaccaceae</taxon>
        <taxon>Desulfobacca</taxon>
    </lineage>
</organism>
<evidence type="ECO:0000256" key="7">
    <source>
        <dbReference type="HAMAP-Rule" id="MF_00503"/>
    </source>
</evidence>
<dbReference type="FunFam" id="3.10.430.100:FF:000006">
    <property type="entry name" value="50S ribosomal protein L9"/>
    <property type="match status" value="1"/>
</dbReference>
<proteinExistence type="inferred from homology"/>
<protein>
    <recommendedName>
        <fullName evidence="6 7">Large ribosomal subunit protein bL9</fullName>
    </recommendedName>
</protein>
<accession>A0A7C3Z152</accession>
<comment type="caution">
    <text evidence="10">The sequence shown here is derived from an EMBL/GenBank/DDBJ whole genome shotgun (WGS) entry which is preliminary data.</text>
</comment>
<dbReference type="GO" id="GO:0006412">
    <property type="term" value="P:translation"/>
    <property type="evidence" value="ECO:0007669"/>
    <property type="project" value="UniProtKB-UniRule"/>
</dbReference>